<proteinExistence type="predicted"/>
<dbReference type="InterPro" id="IPR001387">
    <property type="entry name" value="Cro/C1-type_HTH"/>
</dbReference>
<dbReference type="InterPro" id="IPR039554">
    <property type="entry name" value="HigA2-like_HTH"/>
</dbReference>
<protein>
    <recommendedName>
        <fullName evidence="1">HigA2-like helix-turn-helix domain-containing protein</fullName>
    </recommendedName>
</protein>
<organism evidence="2 3">
    <name type="scientific">Deinococcus xinjiangensis</name>
    <dbReference type="NCBI Taxonomy" id="457454"/>
    <lineage>
        <taxon>Bacteria</taxon>
        <taxon>Thermotogati</taxon>
        <taxon>Deinococcota</taxon>
        <taxon>Deinococci</taxon>
        <taxon>Deinococcales</taxon>
        <taxon>Deinococcaceae</taxon>
        <taxon>Deinococcus</taxon>
    </lineage>
</organism>
<gene>
    <name evidence="2" type="ORF">Dxin01_03434</name>
</gene>
<evidence type="ECO:0000313" key="2">
    <source>
        <dbReference type="EMBL" id="GAA5503674.1"/>
    </source>
</evidence>
<dbReference type="InterPro" id="IPR010982">
    <property type="entry name" value="Lambda_DNA-bd_dom_sf"/>
</dbReference>
<dbReference type="CDD" id="cd00093">
    <property type="entry name" value="HTH_XRE"/>
    <property type="match status" value="1"/>
</dbReference>
<dbReference type="Pfam" id="PF13744">
    <property type="entry name" value="HTH_37"/>
    <property type="match status" value="1"/>
</dbReference>
<dbReference type="Proteomes" id="UP001458946">
    <property type="component" value="Unassembled WGS sequence"/>
</dbReference>
<dbReference type="SUPFAM" id="SSF47413">
    <property type="entry name" value="lambda repressor-like DNA-binding domains"/>
    <property type="match status" value="1"/>
</dbReference>
<dbReference type="Gene3D" id="1.10.260.40">
    <property type="entry name" value="lambda repressor-like DNA-binding domains"/>
    <property type="match status" value="1"/>
</dbReference>
<keyword evidence="3" id="KW-1185">Reference proteome</keyword>
<name>A0ABP9VEM1_9DEIO</name>
<reference evidence="2 3" key="1">
    <citation type="submission" date="2024-02" db="EMBL/GenBank/DDBJ databases">
        <title>Deinococcus xinjiangensis NBRC 107630.</title>
        <authorList>
            <person name="Ichikawa N."/>
            <person name="Katano-Makiyama Y."/>
            <person name="Hidaka K."/>
        </authorList>
    </citation>
    <scope>NUCLEOTIDE SEQUENCE [LARGE SCALE GENOMIC DNA]</scope>
    <source>
        <strain evidence="2 3">NBRC 107630</strain>
    </source>
</reference>
<accession>A0ABP9VEM1</accession>
<comment type="caution">
    <text evidence="2">The sequence shown here is derived from an EMBL/GenBank/DDBJ whole genome shotgun (WGS) entry which is preliminary data.</text>
</comment>
<dbReference type="RefSeq" id="WP_353543646.1">
    <property type="nucleotide sequence ID" value="NZ_BAABRN010000060.1"/>
</dbReference>
<evidence type="ECO:0000313" key="3">
    <source>
        <dbReference type="Proteomes" id="UP001458946"/>
    </source>
</evidence>
<sequence length="113" mass="11862">MSEPRSEKVTRSSGNVFADLNLPNPQETLVKARLASLIHDAITAAGWTQAQAAEALGLKQPDVSKLTRGILGGFSVERLLDLLTRLNGEVTITVSGLGGTPEAVSLPWGKAAI</sequence>
<dbReference type="EMBL" id="BAABRN010000060">
    <property type="protein sequence ID" value="GAA5503674.1"/>
    <property type="molecule type" value="Genomic_DNA"/>
</dbReference>
<feature type="domain" description="HigA2-like helix-turn-helix" evidence="1">
    <location>
        <begin position="16"/>
        <end position="95"/>
    </location>
</feature>
<evidence type="ECO:0000259" key="1">
    <source>
        <dbReference type="Pfam" id="PF13744"/>
    </source>
</evidence>